<proteinExistence type="predicted"/>
<dbReference type="EMBL" id="MDYQ01000081">
    <property type="protein sequence ID" value="PRP83540.1"/>
    <property type="molecule type" value="Genomic_DNA"/>
</dbReference>
<gene>
    <name evidence="2" type="ORF">PROFUN_04414</name>
</gene>
<feature type="region of interest" description="Disordered" evidence="1">
    <location>
        <begin position="66"/>
        <end position="110"/>
    </location>
</feature>
<evidence type="ECO:0000313" key="2">
    <source>
        <dbReference type="EMBL" id="PRP83540.1"/>
    </source>
</evidence>
<evidence type="ECO:0000313" key="3">
    <source>
        <dbReference type="Proteomes" id="UP000241769"/>
    </source>
</evidence>
<accession>A0A2P6NHV2</accession>
<dbReference type="Proteomes" id="UP000241769">
    <property type="component" value="Unassembled WGS sequence"/>
</dbReference>
<evidence type="ECO:0000256" key="1">
    <source>
        <dbReference type="SAM" id="MobiDB-lite"/>
    </source>
</evidence>
<keyword evidence="3" id="KW-1185">Reference proteome</keyword>
<protein>
    <submittedName>
        <fullName evidence="2">Uncharacterized protein</fullName>
    </submittedName>
</protein>
<reference evidence="2 3" key="1">
    <citation type="journal article" date="2018" name="Genome Biol. Evol.">
        <title>Multiple Roots of Fruiting Body Formation in Amoebozoa.</title>
        <authorList>
            <person name="Hillmann F."/>
            <person name="Forbes G."/>
            <person name="Novohradska S."/>
            <person name="Ferling I."/>
            <person name="Riege K."/>
            <person name="Groth M."/>
            <person name="Westermann M."/>
            <person name="Marz M."/>
            <person name="Spaller T."/>
            <person name="Winckler T."/>
            <person name="Schaap P."/>
            <person name="Glockner G."/>
        </authorList>
    </citation>
    <scope>NUCLEOTIDE SEQUENCE [LARGE SCALE GENOMIC DNA]</scope>
    <source>
        <strain evidence="2 3">Jena</strain>
    </source>
</reference>
<comment type="caution">
    <text evidence="2">The sequence shown here is derived from an EMBL/GenBank/DDBJ whole genome shotgun (WGS) entry which is preliminary data.</text>
</comment>
<organism evidence="2 3">
    <name type="scientific">Planoprotostelium fungivorum</name>
    <dbReference type="NCBI Taxonomy" id="1890364"/>
    <lineage>
        <taxon>Eukaryota</taxon>
        <taxon>Amoebozoa</taxon>
        <taxon>Evosea</taxon>
        <taxon>Variosea</taxon>
        <taxon>Cavosteliida</taxon>
        <taxon>Cavosteliaceae</taxon>
        <taxon>Planoprotostelium</taxon>
    </lineage>
</organism>
<name>A0A2P6NHV2_9EUKA</name>
<dbReference type="InParanoid" id="A0A2P6NHV2"/>
<sequence>MLSRWNVPIDLCGFHPSIKSTLNLVVTPPGAGGTAGFSPGTPPSGVHLQTLYTHRDFSGEAIPAVMAPRGSPVGGTTVAGPHGGILGRAPATLGRSGRESHTVWSPTRQS</sequence>
<dbReference type="AlphaFoldDB" id="A0A2P6NHV2"/>